<organism evidence="4 5">
    <name type="scientific">Trichonephila clavipes</name>
    <name type="common">Golden silk orbweaver</name>
    <name type="synonym">Nephila clavipes</name>
    <dbReference type="NCBI Taxonomy" id="2585209"/>
    <lineage>
        <taxon>Eukaryota</taxon>
        <taxon>Metazoa</taxon>
        <taxon>Ecdysozoa</taxon>
        <taxon>Arthropoda</taxon>
        <taxon>Chelicerata</taxon>
        <taxon>Arachnida</taxon>
        <taxon>Araneae</taxon>
        <taxon>Araneomorphae</taxon>
        <taxon>Entelegynae</taxon>
        <taxon>Araneoidea</taxon>
        <taxon>Nephilidae</taxon>
        <taxon>Trichonephila</taxon>
    </lineage>
</organism>
<evidence type="ECO:0000259" key="3">
    <source>
        <dbReference type="PROSITE" id="PS50157"/>
    </source>
</evidence>
<dbReference type="PROSITE" id="PS00028">
    <property type="entry name" value="ZINC_FINGER_C2H2_1"/>
    <property type="match status" value="1"/>
</dbReference>
<evidence type="ECO:0000313" key="5">
    <source>
        <dbReference type="Proteomes" id="UP000887159"/>
    </source>
</evidence>
<proteinExistence type="predicted"/>
<evidence type="ECO:0000256" key="1">
    <source>
        <dbReference type="PROSITE-ProRule" id="PRU00042"/>
    </source>
</evidence>
<feature type="domain" description="C2H2-type" evidence="3">
    <location>
        <begin position="11"/>
        <end position="38"/>
    </location>
</feature>
<name>A0A8X6VH45_TRICX</name>
<dbReference type="EMBL" id="BMAU01021349">
    <property type="protein sequence ID" value="GFY18412.1"/>
    <property type="molecule type" value="Genomic_DNA"/>
</dbReference>
<evidence type="ECO:0000256" key="2">
    <source>
        <dbReference type="SAM" id="MobiDB-lite"/>
    </source>
</evidence>
<keyword evidence="1" id="KW-0863">Zinc-finger</keyword>
<sequence length="131" mass="14534">MMLKEVGQNAWPCEDCGESFNARIGLTNHAKMHKRAKVAEKMVLLKIPEGPKARRARRQGKLKPMSEGDPGNMSLAPRHDTPLLQASVQESENGNENQPGGRIAVKIPTILTSFVESLYTLLDVDEISQRQ</sequence>
<dbReference type="GO" id="GO:0008270">
    <property type="term" value="F:zinc ion binding"/>
    <property type="evidence" value="ECO:0007669"/>
    <property type="project" value="UniProtKB-KW"/>
</dbReference>
<keyword evidence="1" id="KW-0479">Metal-binding</keyword>
<gene>
    <name evidence="4" type="ORF">TNCV_2396411</name>
</gene>
<keyword evidence="5" id="KW-1185">Reference proteome</keyword>
<accession>A0A8X6VH45</accession>
<protein>
    <recommendedName>
        <fullName evidence="3">C2H2-type domain-containing protein</fullName>
    </recommendedName>
</protein>
<evidence type="ECO:0000313" key="4">
    <source>
        <dbReference type="EMBL" id="GFY18412.1"/>
    </source>
</evidence>
<dbReference type="InterPro" id="IPR036236">
    <property type="entry name" value="Znf_C2H2_sf"/>
</dbReference>
<dbReference type="InterPro" id="IPR013087">
    <property type="entry name" value="Znf_C2H2_type"/>
</dbReference>
<feature type="compositionally biased region" description="Polar residues" evidence="2">
    <location>
        <begin position="84"/>
        <end position="98"/>
    </location>
</feature>
<comment type="caution">
    <text evidence="4">The sequence shown here is derived from an EMBL/GenBank/DDBJ whole genome shotgun (WGS) entry which is preliminary data.</text>
</comment>
<dbReference type="Proteomes" id="UP000887159">
    <property type="component" value="Unassembled WGS sequence"/>
</dbReference>
<reference evidence="4" key="1">
    <citation type="submission" date="2020-08" db="EMBL/GenBank/DDBJ databases">
        <title>Multicomponent nature underlies the extraordinary mechanical properties of spider dragline silk.</title>
        <authorList>
            <person name="Kono N."/>
            <person name="Nakamura H."/>
            <person name="Mori M."/>
            <person name="Yoshida Y."/>
            <person name="Ohtoshi R."/>
            <person name="Malay A.D."/>
            <person name="Moran D.A.P."/>
            <person name="Tomita M."/>
            <person name="Numata K."/>
            <person name="Arakawa K."/>
        </authorList>
    </citation>
    <scope>NUCLEOTIDE SEQUENCE</scope>
</reference>
<dbReference type="PROSITE" id="PS50157">
    <property type="entry name" value="ZINC_FINGER_C2H2_2"/>
    <property type="match status" value="1"/>
</dbReference>
<keyword evidence="1" id="KW-0862">Zinc</keyword>
<feature type="region of interest" description="Disordered" evidence="2">
    <location>
        <begin position="49"/>
        <end position="103"/>
    </location>
</feature>
<dbReference type="AlphaFoldDB" id="A0A8X6VH45"/>
<dbReference type="SUPFAM" id="SSF57667">
    <property type="entry name" value="beta-beta-alpha zinc fingers"/>
    <property type="match status" value="1"/>
</dbReference>